<sequence>MSEKSPLILAINLGSASTKMGLYRGKKEVALKTHVHSTDEFSALLDIKDQLPYRREAIQRFFRGA</sequence>
<proteinExistence type="predicted"/>
<gene>
    <name evidence="1" type="ORF">SSCH_330016</name>
</gene>
<dbReference type="InterPro" id="IPR043129">
    <property type="entry name" value="ATPase_NBD"/>
</dbReference>
<name>A0A0B7MEI5_9FIRM</name>
<accession>A0A0B7MEI5</accession>
<dbReference type="SUPFAM" id="SSF53067">
    <property type="entry name" value="Actin-like ATPase domain"/>
    <property type="match status" value="1"/>
</dbReference>
<dbReference type="AlphaFoldDB" id="A0A0B7MEI5"/>
<evidence type="ECO:0008006" key="3">
    <source>
        <dbReference type="Google" id="ProtNLM"/>
    </source>
</evidence>
<evidence type="ECO:0000313" key="1">
    <source>
        <dbReference type="EMBL" id="CEO88999.1"/>
    </source>
</evidence>
<protein>
    <recommendedName>
        <fullName evidence="3">Butyrate kinase</fullName>
    </recommendedName>
</protein>
<dbReference type="EMBL" id="CDRZ01000229">
    <property type="protein sequence ID" value="CEO88999.1"/>
    <property type="molecule type" value="Genomic_DNA"/>
</dbReference>
<dbReference type="Proteomes" id="UP000046155">
    <property type="component" value="Unassembled WGS sequence"/>
</dbReference>
<organism evidence="1 2">
    <name type="scientific">Syntrophaceticus schinkii</name>
    <dbReference type="NCBI Taxonomy" id="499207"/>
    <lineage>
        <taxon>Bacteria</taxon>
        <taxon>Bacillati</taxon>
        <taxon>Bacillota</taxon>
        <taxon>Clostridia</taxon>
        <taxon>Thermoanaerobacterales</taxon>
        <taxon>Thermoanaerobacterales Family III. Incertae Sedis</taxon>
        <taxon>Syntrophaceticus</taxon>
    </lineage>
</organism>
<evidence type="ECO:0000313" key="2">
    <source>
        <dbReference type="Proteomes" id="UP000046155"/>
    </source>
</evidence>
<dbReference type="OrthoDB" id="9771859at2"/>
<keyword evidence="2" id="KW-1185">Reference proteome</keyword>
<dbReference type="Gene3D" id="3.30.420.40">
    <property type="match status" value="1"/>
</dbReference>
<dbReference type="RefSeq" id="WP_052835466.1">
    <property type="nucleotide sequence ID" value="NZ_CDRZ01000229.1"/>
</dbReference>
<reference evidence="2" key="1">
    <citation type="submission" date="2015-01" db="EMBL/GenBank/DDBJ databases">
        <authorList>
            <person name="Manzoor Shahid"/>
            <person name="Zubair Saima"/>
        </authorList>
    </citation>
    <scope>NUCLEOTIDE SEQUENCE [LARGE SCALE GENOMIC DNA]</scope>
    <source>
        <strain evidence="2">Sp3</strain>
    </source>
</reference>